<feature type="non-terminal residue" evidence="1">
    <location>
        <position position="42"/>
    </location>
</feature>
<dbReference type="AlphaFoldDB" id="A0A0F9FYC7"/>
<reference evidence="1" key="1">
    <citation type="journal article" date="2015" name="Nature">
        <title>Complex archaea that bridge the gap between prokaryotes and eukaryotes.</title>
        <authorList>
            <person name="Spang A."/>
            <person name="Saw J.H."/>
            <person name="Jorgensen S.L."/>
            <person name="Zaremba-Niedzwiedzka K."/>
            <person name="Martijn J."/>
            <person name="Lind A.E."/>
            <person name="van Eijk R."/>
            <person name="Schleper C."/>
            <person name="Guy L."/>
            <person name="Ettema T.J."/>
        </authorList>
    </citation>
    <scope>NUCLEOTIDE SEQUENCE</scope>
</reference>
<comment type="caution">
    <text evidence="1">The sequence shown here is derived from an EMBL/GenBank/DDBJ whole genome shotgun (WGS) entry which is preliminary data.</text>
</comment>
<name>A0A0F9FYC7_9ZZZZ</name>
<organism evidence="1">
    <name type="scientific">marine sediment metagenome</name>
    <dbReference type="NCBI Taxonomy" id="412755"/>
    <lineage>
        <taxon>unclassified sequences</taxon>
        <taxon>metagenomes</taxon>
        <taxon>ecological metagenomes</taxon>
    </lineage>
</organism>
<protein>
    <submittedName>
        <fullName evidence="1">Uncharacterized protein</fullName>
    </submittedName>
</protein>
<proteinExistence type="predicted"/>
<gene>
    <name evidence="1" type="ORF">LCGC14_1895760</name>
</gene>
<accession>A0A0F9FYC7</accession>
<sequence>MKTIYWSLLALLAPVLAVAAIEEQWFGYAGSGAADRSEKIAM</sequence>
<dbReference type="EMBL" id="LAZR01019762">
    <property type="protein sequence ID" value="KKL91333.1"/>
    <property type="molecule type" value="Genomic_DNA"/>
</dbReference>
<evidence type="ECO:0000313" key="1">
    <source>
        <dbReference type="EMBL" id="KKL91333.1"/>
    </source>
</evidence>